<dbReference type="AlphaFoldDB" id="A0A1W2C541"/>
<keyword evidence="2" id="KW-1133">Transmembrane helix</keyword>
<protein>
    <submittedName>
        <fullName evidence="3">Zinc transporter, ZIP family</fullName>
    </submittedName>
</protein>
<accession>A0A1W2C541</accession>
<sequence>MSLWTVLLLSLLPGAGNFAGGMLAEFGKTSDRLLNWALHAASGIVIAIVAVELLPEALKALAGWWIAAAFAAGGVTYILVEMGVEKLQSGGKNRTSMWMIYVAVAIDLTSDGMMLGSGAAVSSSLAIALAAGQVLADVPEGYASIANFRDKDVPRRRRILLSASFILFCVGAALLAYLLLRGAGEGPKMAALTFVAGLLTVAAVEDMLEEAHDAKSDTRTSILAFVGGFVLFTLVSVGLETVLGGSSGSGDGSGPGIESDLQSLQKNENGPDAS</sequence>
<reference evidence="3 4" key="1">
    <citation type="submission" date="2017-04" db="EMBL/GenBank/DDBJ databases">
        <authorList>
            <person name="Afonso C.L."/>
            <person name="Miller P.J."/>
            <person name="Scott M.A."/>
            <person name="Spackman E."/>
            <person name="Goraichik I."/>
            <person name="Dimitrov K.M."/>
            <person name="Suarez D.L."/>
            <person name="Swayne D.E."/>
        </authorList>
    </citation>
    <scope>NUCLEOTIDE SEQUENCE [LARGE SCALE GENOMIC DNA]</scope>
    <source>
        <strain evidence="3 4">CGMCC 1.10972</strain>
    </source>
</reference>
<keyword evidence="2" id="KW-0812">Transmembrane</keyword>
<dbReference type="OrthoDB" id="1418968at2"/>
<keyword evidence="4" id="KW-1185">Reference proteome</keyword>
<keyword evidence="2" id="KW-0472">Membrane</keyword>
<evidence type="ECO:0000256" key="2">
    <source>
        <dbReference type="SAM" id="Phobius"/>
    </source>
</evidence>
<evidence type="ECO:0000313" key="4">
    <source>
        <dbReference type="Proteomes" id="UP000192656"/>
    </source>
</evidence>
<evidence type="ECO:0000313" key="3">
    <source>
        <dbReference type="EMBL" id="SMC80270.1"/>
    </source>
</evidence>
<gene>
    <name evidence="3" type="ORF">SAMN06297251_108171</name>
</gene>
<dbReference type="STRING" id="937218.SAMN06297251_108171"/>
<evidence type="ECO:0000256" key="1">
    <source>
        <dbReference type="SAM" id="MobiDB-lite"/>
    </source>
</evidence>
<organism evidence="3 4">
    <name type="scientific">Fulvimarina manganoxydans</name>
    <dbReference type="NCBI Taxonomy" id="937218"/>
    <lineage>
        <taxon>Bacteria</taxon>
        <taxon>Pseudomonadati</taxon>
        <taxon>Pseudomonadota</taxon>
        <taxon>Alphaproteobacteria</taxon>
        <taxon>Hyphomicrobiales</taxon>
        <taxon>Aurantimonadaceae</taxon>
        <taxon>Fulvimarina</taxon>
    </lineage>
</organism>
<dbReference type="EMBL" id="FWXR01000008">
    <property type="protein sequence ID" value="SMC80270.1"/>
    <property type="molecule type" value="Genomic_DNA"/>
</dbReference>
<feature type="region of interest" description="Disordered" evidence="1">
    <location>
        <begin position="247"/>
        <end position="274"/>
    </location>
</feature>
<dbReference type="Proteomes" id="UP000192656">
    <property type="component" value="Unassembled WGS sequence"/>
</dbReference>
<feature type="transmembrane region" description="Helical" evidence="2">
    <location>
        <begin position="220"/>
        <end position="239"/>
    </location>
</feature>
<feature type="transmembrane region" description="Helical" evidence="2">
    <location>
        <begin position="61"/>
        <end position="80"/>
    </location>
</feature>
<feature type="transmembrane region" description="Helical" evidence="2">
    <location>
        <begin position="159"/>
        <end position="178"/>
    </location>
</feature>
<proteinExistence type="predicted"/>
<feature type="transmembrane region" description="Helical" evidence="2">
    <location>
        <begin position="34"/>
        <end position="54"/>
    </location>
</feature>
<name>A0A1W2C541_9HYPH</name>
<dbReference type="RefSeq" id="WP_084410157.1">
    <property type="nucleotide sequence ID" value="NZ_FWXR01000008.1"/>
</dbReference>
<feature type="transmembrane region" description="Helical" evidence="2">
    <location>
        <begin position="190"/>
        <end position="208"/>
    </location>
</feature>